<dbReference type="Gene3D" id="3.40.50.150">
    <property type="entry name" value="Vaccinia Virus protein VP39"/>
    <property type="match status" value="1"/>
</dbReference>
<feature type="binding site" evidence="7 8">
    <location>
        <position position="37"/>
    </location>
    <ligand>
        <name>S-adenosyl-L-methionine</name>
        <dbReference type="ChEBI" id="CHEBI:59789"/>
    </ligand>
</feature>
<dbReference type="PROSITE" id="PS01131">
    <property type="entry name" value="RRNA_A_DIMETH"/>
    <property type="match status" value="1"/>
</dbReference>
<comment type="similarity">
    <text evidence="7">Belongs to the class I-like SAM-binding methyltransferase superfamily. rRNA adenine N(6)-methyltransferase family. RsmA subfamily.</text>
</comment>
<keyword evidence="11" id="KW-1185">Reference proteome</keyword>
<dbReference type="FunFam" id="3.40.50.150:FF:000023">
    <property type="entry name" value="Ribosomal RNA small subunit methyltransferase A"/>
    <property type="match status" value="1"/>
</dbReference>
<evidence type="ECO:0000256" key="5">
    <source>
        <dbReference type="ARBA" id="ARBA00022691"/>
    </source>
</evidence>
<evidence type="ECO:0000256" key="7">
    <source>
        <dbReference type="HAMAP-Rule" id="MF_00607"/>
    </source>
</evidence>
<keyword evidence="6 7" id="KW-0694">RNA-binding</keyword>
<dbReference type="InterPro" id="IPR020596">
    <property type="entry name" value="rRNA_Ade_Mease_Trfase_CS"/>
</dbReference>
<evidence type="ECO:0000256" key="1">
    <source>
        <dbReference type="ARBA" id="ARBA00022490"/>
    </source>
</evidence>
<dbReference type="RefSeq" id="WP_146294211.1">
    <property type="nucleotide sequence ID" value="NZ_CP042326.1"/>
</dbReference>
<dbReference type="SUPFAM" id="SSF53335">
    <property type="entry name" value="S-adenosyl-L-methionine-dependent methyltransferases"/>
    <property type="match status" value="1"/>
</dbReference>
<accession>A0A5B8NJT0</accession>
<dbReference type="EMBL" id="CP042326">
    <property type="protein sequence ID" value="QDZ38600.1"/>
    <property type="molecule type" value="Genomic_DNA"/>
</dbReference>
<dbReference type="PROSITE" id="PS51689">
    <property type="entry name" value="SAM_RNA_A_N6_MT"/>
    <property type="match status" value="1"/>
</dbReference>
<reference evidence="10 11" key="1">
    <citation type="submission" date="2019-08" db="EMBL/GenBank/DDBJ databases">
        <title>Carotenoids and Carotenoid Binding Proteins in the Halophilic Cyanobacterium Euhalothece sp. ZM00.</title>
        <authorList>
            <person name="Cho S.M."/>
            <person name="Song J.Y."/>
            <person name="Park Y.-I."/>
        </authorList>
    </citation>
    <scope>NUCLEOTIDE SEQUENCE [LARGE SCALE GENOMIC DNA]</scope>
    <source>
        <strain evidence="10 11">Z-M001</strain>
    </source>
</reference>
<evidence type="ECO:0000256" key="8">
    <source>
        <dbReference type="PROSITE-ProRule" id="PRU01026"/>
    </source>
</evidence>
<comment type="function">
    <text evidence="7">Specifically dimethylates two adjacent adenosines (A1518 and A1519) in the loop of a conserved hairpin near the 3'-end of 16S rRNA in the 30S particle. May play a critical role in biogenesis of 30S subunits.</text>
</comment>
<dbReference type="GO" id="GO:0005829">
    <property type="term" value="C:cytosol"/>
    <property type="evidence" value="ECO:0007669"/>
    <property type="project" value="TreeGrafter"/>
</dbReference>
<dbReference type="OrthoDB" id="9814755at2"/>
<organism evidence="10 11">
    <name type="scientific">Euhalothece natronophila Z-M001</name>
    <dbReference type="NCBI Taxonomy" id="522448"/>
    <lineage>
        <taxon>Bacteria</taxon>
        <taxon>Bacillati</taxon>
        <taxon>Cyanobacteriota</taxon>
        <taxon>Cyanophyceae</taxon>
        <taxon>Oscillatoriophycideae</taxon>
        <taxon>Chroococcales</taxon>
        <taxon>Halothecacae</taxon>
        <taxon>Halothece cluster</taxon>
        <taxon>Euhalothece</taxon>
    </lineage>
</organism>
<evidence type="ECO:0000256" key="6">
    <source>
        <dbReference type="ARBA" id="ARBA00022884"/>
    </source>
</evidence>
<keyword evidence="3 7" id="KW-0489">Methyltransferase</keyword>
<keyword evidence="2 7" id="KW-0698">rRNA processing</keyword>
<evidence type="ECO:0000256" key="2">
    <source>
        <dbReference type="ARBA" id="ARBA00022552"/>
    </source>
</evidence>
<feature type="binding site" evidence="7 8">
    <location>
        <position position="58"/>
    </location>
    <ligand>
        <name>S-adenosyl-L-methionine</name>
        <dbReference type="ChEBI" id="CHEBI:59789"/>
    </ligand>
</feature>
<evidence type="ECO:0000313" key="10">
    <source>
        <dbReference type="EMBL" id="QDZ38600.1"/>
    </source>
</evidence>
<name>A0A5B8NJT0_9CHRO</name>
<dbReference type="Pfam" id="PF00398">
    <property type="entry name" value="RrnaAD"/>
    <property type="match status" value="1"/>
</dbReference>
<dbReference type="EC" id="2.1.1.182" evidence="7"/>
<dbReference type="KEGG" id="enn:FRE64_00765"/>
<dbReference type="FunFam" id="1.10.8.100:FF:000001">
    <property type="entry name" value="Ribosomal RNA small subunit methyltransferase A"/>
    <property type="match status" value="1"/>
</dbReference>
<evidence type="ECO:0000259" key="9">
    <source>
        <dbReference type="SMART" id="SM00650"/>
    </source>
</evidence>
<dbReference type="GO" id="GO:0052908">
    <property type="term" value="F:16S rRNA (adenine(1518)-N(6)/adenine(1519)-N(6))-dimethyltransferase activity"/>
    <property type="evidence" value="ECO:0007669"/>
    <property type="project" value="UniProtKB-EC"/>
</dbReference>
<gene>
    <name evidence="7 10" type="primary">rsmA</name>
    <name evidence="7" type="synonym">ksgA</name>
    <name evidence="10" type="ORF">FRE64_00765</name>
</gene>
<protein>
    <recommendedName>
        <fullName evidence="7">Ribosomal RNA small subunit methyltransferase A</fullName>
        <ecNumber evidence="7">2.1.1.182</ecNumber>
    </recommendedName>
    <alternativeName>
        <fullName evidence="7">16S rRNA (adenine(1518)-N(6)/adenine(1519)-N(6))-dimethyltransferase</fullName>
    </alternativeName>
    <alternativeName>
        <fullName evidence="7">16S rRNA dimethyladenosine transferase</fullName>
    </alternativeName>
    <alternativeName>
        <fullName evidence="7">16S rRNA dimethylase</fullName>
    </alternativeName>
    <alternativeName>
        <fullName evidence="7">S-adenosylmethionine-6-N', N'-adenosyl(rRNA) dimethyltransferase</fullName>
    </alternativeName>
</protein>
<keyword evidence="5 7" id="KW-0949">S-adenosyl-L-methionine</keyword>
<comment type="catalytic activity">
    <reaction evidence="7">
        <text>adenosine(1518)/adenosine(1519) in 16S rRNA + 4 S-adenosyl-L-methionine = N(6)-dimethyladenosine(1518)/N(6)-dimethyladenosine(1519) in 16S rRNA + 4 S-adenosyl-L-homocysteine + 4 H(+)</text>
        <dbReference type="Rhea" id="RHEA:19609"/>
        <dbReference type="Rhea" id="RHEA-COMP:10232"/>
        <dbReference type="Rhea" id="RHEA-COMP:10233"/>
        <dbReference type="ChEBI" id="CHEBI:15378"/>
        <dbReference type="ChEBI" id="CHEBI:57856"/>
        <dbReference type="ChEBI" id="CHEBI:59789"/>
        <dbReference type="ChEBI" id="CHEBI:74411"/>
        <dbReference type="ChEBI" id="CHEBI:74493"/>
        <dbReference type="EC" id="2.1.1.182"/>
    </reaction>
</comment>
<evidence type="ECO:0000256" key="4">
    <source>
        <dbReference type="ARBA" id="ARBA00022679"/>
    </source>
</evidence>
<evidence type="ECO:0000313" key="11">
    <source>
        <dbReference type="Proteomes" id="UP000318453"/>
    </source>
</evidence>
<dbReference type="HAMAP" id="MF_00607">
    <property type="entry name" value="16SrRNA_methyltr_A"/>
    <property type="match status" value="1"/>
</dbReference>
<feature type="binding site" evidence="7 8">
    <location>
        <position position="83"/>
    </location>
    <ligand>
        <name>S-adenosyl-L-methionine</name>
        <dbReference type="ChEBI" id="CHEBI:59789"/>
    </ligand>
</feature>
<feature type="domain" description="Ribosomal RNA adenine methylase transferase N-terminal" evidence="9">
    <location>
        <begin position="17"/>
        <end position="192"/>
    </location>
</feature>
<proteinExistence type="inferred from homology"/>
<dbReference type="SMART" id="SM00650">
    <property type="entry name" value="rADc"/>
    <property type="match status" value="1"/>
</dbReference>
<dbReference type="InterPro" id="IPR023165">
    <property type="entry name" value="rRNA_Ade_diMease-like_C"/>
</dbReference>
<dbReference type="PANTHER" id="PTHR11727">
    <property type="entry name" value="DIMETHYLADENOSINE TRANSFERASE"/>
    <property type="match status" value="1"/>
</dbReference>
<feature type="binding site" evidence="7 8">
    <location>
        <position position="10"/>
    </location>
    <ligand>
        <name>S-adenosyl-L-methionine</name>
        <dbReference type="ChEBI" id="CHEBI:59789"/>
    </ligand>
</feature>
<feature type="binding site" evidence="7 8">
    <location>
        <position position="103"/>
    </location>
    <ligand>
        <name>S-adenosyl-L-methionine</name>
        <dbReference type="ChEBI" id="CHEBI:59789"/>
    </ligand>
</feature>
<dbReference type="InterPro" id="IPR020598">
    <property type="entry name" value="rRNA_Ade_methylase_Trfase_N"/>
</dbReference>
<dbReference type="InterPro" id="IPR001737">
    <property type="entry name" value="KsgA/Erm"/>
</dbReference>
<sequence>MKPRKQFAQHWLKSQEALQTIIEAAALKANDEVLEIGPGTGILTRQLISRVKQVTAVEVDRALFDKLQQKFHQQENLILIQGDILHLDLSSFVTPLPNKVVANIPYNITGPILEKLLGSISHPSGQYERIILLVQKEIAERLCAKAGSKTFGALSVRGQYLAHCELISIVPAKAFSPPPKVDSAIISLIPRPFPLTVNSPELLEKLVKLGFANRRKMLRNNLKSIISPQQLQAILEQLEINPLARAEDISVSNWVKLCNQLG</sequence>
<dbReference type="AlphaFoldDB" id="A0A5B8NJT0"/>
<dbReference type="Proteomes" id="UP000318453">
    <property type="component" value="Chromosome"/>
</dbReference>
<evidence type="ECO:0000256" key="3">
    <source>
        <dbReference type="ARBA" id="ARBA00022603"/>
    </source>
</evidence>
<keyword evidence="4 7" id="KW-0808">Transferase</keyword>
<dbReference type="NCBIfam" id="TIGR00755">
    <property type="entry name" value="ksgA"/>
    <property type="match status" value="1"/>
</dbReference>
<dbReference type="CDD" id="cd02440">
    <property type="entry name" value="AdoMet_MTases"/>
    <property type="match status" value="1"/>
</dbReference>
<dbReference type="InterPro" id="IPR029063">
    <property type="entry name" value="SAM-dependent_MTases_sf"/>
</dbReference>
<dbReference type="PANTHER" id="PTHR11727:SF7">
    <property type="entry name" value="DIMETHYLADENOSINE TRANSFERASE-RELATED"/>
    <property type="match status" value="1"/>
</dbReference>
<dbReference type="Gene3D" id="1.10.8.100">
    <property type="entry name" value="Ribosomal RNA adenine dimethylase-like, domain 2"/>
    <property type="match status" value="1"/>
</dbReference>
<dbReference type="GO" id="GO:0003723">
    <property type="term" value="F:RNA binding"/>
    <property type="evidence" value="ECO:0007669"/>
    <property type="project" value="UniProtKB-UniRule"/>
</dbReference>
<comment type="subcellular location">
    <subcellularLocation>
        <location evidence="7">Cytoplasm</location>
    </subcellularLocation>
</comment>
<keyword evidence="1 7" id="KW-0963">Cytoplasm</keyword>
<feature type="binding site" evidence="7 8">
    <location>
        <position position="12"/>
    </location>
    <ligand>
        <name>S-adenosyl-L-methionine</name>
        <dbReference type="ChEBI" id="CHEBI:59789"/>
    </ligand>
</feature>
<dbReference type="InterPro" id="IPR011530">
    <property type="entry name" value="rRNA_adenine_dimethylase"/>
</dbReference>